<feature type="repeat" description="NHL" evidence="2">
    <location>
        <begin position="80"/>
        <end position="119"/>
    </location>
</feature>
<dbReference type="EMBL" id="CAJNOG010000452">
    <property type="protein sequence ID" value="CAF1248866.1"/>
    <property type="molecule type" value="Genomic_DNA"/>
</dbReference>
<evidence type="ECO:0000256" key="2">
    <source>
        <dbReference type="PROSITE-ProRule" id="PRU00504"/>
    </source>
</evidence>
<gene>
    <name evidence="3" type="ORF">JYZ213_LOCUS29499</name>
    <name evidence="4" type="ORF">OXD698_LOCUS29857</name>
</gene>
<dbReference type="Proteomes" id="UP000663844">
    <property type="component" value="Unassembled WGS sequence"/>
</dbReference>
<name>A0A819P063_9BILA</name>
<protein>
    <recommendedName>
        <fullName evidence="6">NHL repeat containing protein</fullName>
    </recommendedName>
</protein>
<evidence type="ECO:0000256" key="1">
    <source>
        <dbReference type="ARBA" id="ARBA00022737"/>
    </source>
</evidence>
<reference evidence="4" key="1">
    <citation type="submission" date="2021-02" db="EMBL/GenBank/DDBJ databases">
        <authorList>
            <person name="Nowell W R."/>
        </authorList>
    </citation>
    <scope>NUCLEOTIDE SEQUENCE</scope>
</reference>
<dbReference type="InterPro" id="IPR001258">
    <property type="entry name" value="NHL_repeat"/>
</dbReference>
<dbReference type="EMBL" id="CAJOAZ010003426">
    <property type="protein sequence ID" value="CAF4006862.1"/>
    <property type="molecule type" value="Genomic_DNA"/>
</dbReference>
<proteinExistence type="predicted"/>
<organism evidence="4 5">
    <name type="scientific">Adineta steineri</name>
    <dbReference type="NCBI Taxonomy" id="433720"/>
    <lineage>
        <taxon>Eukaryota</taxon>
        <taxon>Metazoa</taxon>
        <taxon>Spiralia</taxon>
        <taxon>Gnathifera</taxon>
        <taxon>Rotifera</taxon>
        <taxon>Eurotatoria</taxon>
        <taxon>Bdelloidea</taxon>
        <taxon>Adinetida</taxon>
        <taxon>Adinetidae</taxon>
        <taxon>Adineta</taxon>
    </lineage>
</organism>
<comment type="caution">
    <text evidence="4">The sequence shown here is derived from an EMBL/GenBank/DDBJ whole genome shotgun (WGS) entry which is preliminary data.</text>
</comment>
<keyword evidence="1" id="KW-0677">Repeat</keyword>
<dbReference type="AlphaFoldDB" id="A0A819P063"/>
<evidence type="ECO:0000313" key="4">
    <source>
        <dbReference type="EMBL" id="CAF4006862.1"/>
    </source>
</evidence>
<accession>A0A819P063</accession>
<evidence type="ECO:0000313" key="3">
    <source>
        <dbReference type="EMBL" id="CAF1248866.1"/>
    </source>
</evidence>
<dbReference type="PROSITE" id="PS51125">
    <property type="entry name" value="NHL"/>
    <property type="match status" value="1"/>
</dbReference>
<dbReference type="Proteomes" id="UP000663845">
    <property type="component" value="Unassembled WGS sequence"/>
</dbReference>
<dbReference type="Gene3D" id="2.120.10.30">
    <property type="entry name" value="TolB, C-terminal domain"/>
    <property type="match status" value="1"/>
</dbReference>
<sequence>MFVTNNGDIYYDNGLGHGRVDKWISNTNTFVNVMNVSSSCDGLFIDINNTLYCSMSNNDKVIKGRLNDNEIISTIAAGTGIPGSASNQLNGPGSIFVDVNFDLYVSDCNNNRIQLFKSGESDGITIAGKGSSNNIISLSCPGGIVLDADKYLFIVDRDNNRIIRSGSNDIQCIIGCNGKGTQSHQLSNPLSLSFDSYGNIFLIDLFSALIQKFDFLLNSCGKCNK</sequence>
<evidence type="ECO:0000313" key="5">
    <source>
        <dbReference type="Proteomes" id="UP000663844"/>
    </source>
</evidence>
<dbReference type="InterPro" id="IPR011042">
    <property type="entry name" value="6-blade_b-propeller_TolB-like"/>
</dbReference>
<evidence type="ECO:0008006" key="6">
    <source>
        <dbReference type="Google" id="ProtNLM"/>
    </source>
</evidence>
<dbReference type="SUPFAM" id="SSF101898">
    <property type="entry name" value="NHL repeat"/>
    <property type="match status" value="1"/>
</dbReference>